<keyword evidence="1" id="KW-1133">Transmembrane helix</keyword>
<comment type="caution">
    <text evidence="2">The sequence shown here is derived from an EMBL/GenBank/DDBJ whole genome shotgun (WGS) entry which is preliminary data.</text>
</comment>
<keyword evidence="1" id="KW-0472">Membrane</keyword>
<evidence type="ECO:0000256" key="1">
    <source>
        <dbReference type="SAM" id="Phobius"/>
    </source>
</evidence>
<proteinExistence type="predicted"/>
<gene>
    <name evidence="2" type="ORF">PQU92_04990</name>
</gene>
<keyword evidence="3" id="KW-1185">Reference proteome</keyword>
<reference evidence="2 3" key="1">
    <citation type="submission" date="2023-01" db="EMBL/GenBank/DDBJ databases">
        <title>Novel species of the genus Asticcacaulis isolated from rivers.</title>
        <authorList>
            <person name="Lu H."/>
        </authorList>
    </citation>
    <scope>NUCLEOTIDE SEQUENCE [LARGE SCALE GENOMIC DNA]</scope>
    <source>
        <strain evidence="2 3">BYS171W</strain>
    </source>
</reference>
<protein>
    <submittedName>
        <fullName evidence="2">Uncharacterized protein</fullName>
    </submittedName>
</protein>
<sequence length="192" mass="20788">MKTLGKWIVSAVAIAAVVFIPVIVLYLGEKHADQKGTHYKIAAWVQIGGHIYSGSTVQAYHCPGVRYFRNVTASGRCRILGEALAVDTPDGRVLFLLKSSVAGDPLITGSPDILARNIEQALSTDGDLKAYLGPQLAISTPQGVRTIRTSDIEVVSIHLTRTSLPVQYGQIPAEITKSLPSDIKRYDLIARH</sequence>
<dbReference type="EMBL" id="JAQQKX010000003">
    <property type="protein sequence ID" value="MDC7682619.1"/>
    <property type="molecule type" value="Genomic_DNA"/>
</dbReference>
<evidence type="ECO:0000313" key="3">
    <source>
        <dbReference type="Proteomes" id="UP001214854"/>
    </source>
</evidence>
<keyword evidence="1" id="KW-0812">Transmembrane</keyword>
<organism evidence="2 3">
    <name type="scientific">Asticcacaulis aquaticus</name>
    <dbReference type="NCBI Taxonomy" id="2984212"/>
    <lineage>
        <taxon>Bacteria</taxon>
        <taxon>Pseudomonadati</taxon>
        <taxon>Pseudomonadota</taxon>
        <taxon>Alphaproteobacteria</taxon>
        <taxon>Caulobacterales</taxon>
        <taxon>Caulobacteraceae</taxon>
        <taxon>Asticcacaulis</taxon>
    </lineage>
</organism>
<accession>A0ABT5HRE2</accession>
<name>A0ABT5HRE2_9CAUL</name>
<evidence type="ECO:0000313" key="2">
    <source>
        <dbReference type="EMBL" id="MDC7682619.1"/>
    </source>
</evidence>
<dbReference type="RefSeq" id="WP_272747106.1">
    <property type="nucleotide sequence ID" value="NZ_JAQQKX010000003.1"/>
</dbReference>
<feature type="transmembrane region" description="Helical" evidence="1">
    <location>
        <begin position="7"/>
        <end position="28"/>
    </location>
</feature>
<dbReference type="Proteomes" id="UP001214854">
    <property type="component" value="Unassembled WGS sequence"/>
</dbReference>